<proteinExistence type="predicted"/>
<reference evidence="2 3" key="1">
    <citation type="submission" date="2023-07" db="EMBL/GenBank/DDBJ databases">
        <title>Sorghum-associated microbial communities from plants grown in Nebraska, USA.</title>
        <authorList>
            <person name="Schachtman D."/>
        </authorList>
    </citation>
    <scope>NUCLEOTIDE SEQUENCE [LARGE SCALE GENOMIC DNA]</scope>
    <source>
        <strain evidence="2 3">DS1781</strain>
    </source>
</reference>
<feature type="compositionally biased region" description="Polar residues" evidence="1">
    <location>
        <begin position="753"/>
        <end position="776"/>
    </location>
</feature>
<dbReference type="RefSeq" id="WP_309904458.1">
    <property type="nucleotide sequence ID" value="NZ_JAVDRF010000008.1"/>
</dbReference>
<feature type="region of interest" description="Disordered" evidence="1">
    <location>
        <begin position="685"/>
        <end position="709"/>
    </location>
</feature>
<dbReference type="InterPro" id="IPR025157">
    <property type="entry name" value="Hemagglutinin_rpt"/>
</dbReference>
<organism evidence="2 3">
    <name type="scientific">Variovorax soli</name>
    <dbReference type="NCBI Taxonomy" id="376815"/>
    <lineage>
        <taxon>Bacteria</taxon>
        <taxon>Pseudomonadati</taxon>
        <taxon>Pseudomonadota</taxon>
        <taxon>Betaproteobacteria</taxon>
        <taxon>Burkholderiales</taxon>
        <taxon>Comamonadaceae</taxon>
        <taxon>Variovorax</taxon>
    </lineage>
</organism>
<feature type="compositionally biased region" description="Low complexity" evidence="1">
    <location>
        <begin position="686"/>
        <end position="700"/>
    </location>
</feature>
<evidence type="ECO:0008006" key="4">
    <source>
        <dbReference type="Google" id="ProtNLM"/>
    </source>
</evidence>
<feature type="region of interest" description="Disordered" evidence="1">
    <location>
        <begin position="750"/>
        <end position="780"/>
    </location>
</feature>
<comment type="caution">
    <text evidence="2">The sequence shown here is derived from an EMBL/GenBank/DDBJ whole genome shotgun (WGS) entry which is preliminary data.</text>
</comment>
<accession>A0ABU1NJ57</accession>
<dbReference type="Pfam" id="PF13332">
    <property type="entry name" value="Fil_haemagg_2"/>
    <property type="match status" value="2"/>
</dbReference>
<evidence type="ECO:0000256" key="1">
    <source>
        <dbReference type="SAM" id="MobiDB-lite"/>
    </source>
</evidence>
<keyword evidence="3" id="KW-1185">Reference proteome</keyword>
<gene>
    <name evidence="2" type="ORF">J2739_003821</name>
</gene>
<evidence type="ECO:0000313" key="3">
    <source>
        <dbReference type="Proteomes" id="UP001184230"/>
    </source>
</evidence>
<dbReference type="EMBL" id="JAVDRF010000008">
    <property type="protein sequence ID" value="MDR6538035.1"/>
    <property type="molecule type" value="Genomic_DNA"/>
</dbReference>
<name>A0ABU1NJ57_9BURK</name>
<protein>
    <recommendedName>
        <fullName evidence="4">Filamentous hemagglutinin</fullName>
    </recommendedName>
</protein>
<evidence type="ECO:0000313" key="2">
    <source>
        <dbReference type="EMBL" id="MDR6538035.1"/>
    </source>
</evidence>
<dbReference type="Proteomes" id="UP001184230">
    <property type="component" value="Unassembled WGS sequence"/>
</dbReference>
<sequence>MDGKFWDRSDTWGDDASRYVFHRNADGSVVVVGQGWGIWDEAVDTTGDYAARTDPARLVAGGNLDINGFLQNRDSQVLAGGTVTAAGIDNETTTGTRTTTVATLVTGYMASKPGTGPNTVGVLGPITSSSTVDLGDLRYASNIDATSGKAPDLAGSGAHVDANAGVAGGVSGHAHRGTLVEIAANVGAVGTTSGSGTGAVPLVVRTRTPDASIPTASLFAIRPDPGSRYLVETDARFAGYRNWLGSDYLLDRLGLDPDLVQKRLGDGFYEQRLIREQIAQLTGDRSLDGYDGDEAQYAALMSAGATFAQAYGLRPGIALTAEQMAQLTSDIVWLVEQTVTLPDGSTQRVLVPQVYVRVRQGDVDGSGALLSADAIKIKAEGSLTNTGTIAGRTLVRIDAGSIDNLGGRITGGKVALDAVNDLNNIGGTIDARDSLSLEAGRDIDVRTTTTSNQLGLNSNTGIDRVAGLYVTDPGGTLLVSAGRDANLIGAVVGNQGGGATSIKAGNDINLGTVTTSTTTMGMGDGVLMGLSTRQEVGSSISASGKLMLDAGHDLKARAAAVTAIGDLGVKAGNDITIESGRSQSALAYTAQWGGGGLLSRSSNSFQAQITTDSAIGGQFSGGNVDMQAGRDVNVVGSDVSAANGLRVAAGRNLNIISSVDTTQADAHSSRSESGVLAPRGFRVDAARGQQQSASASTQSERASHLGAGGNAALSAGEQVNIYASHVSAGQDLDVTGREVNVYSGVDQREGSYGVQNTRSSMGVTGSMGRSGTNGLSSRAGEDNRIEQTTVAPTILSGNRVNITATGGDVTLAGARIDAIESASLNAERGAVNFGVVVTGTESSQGRGGGDLMYQRNADAGARTESANDTQINSANLIIKAPQVNVQMGQNVVYGSRDEAASIPIQSLAQAISAQAGQPGMQWLTQVQNDAQLNNLQLDWQGVEVAQRHWAQSQSGLTQTGAAVVTIVASVLTWGAANGVGSVVAASAGEGVALSGGGYFLTGTGAVVSAGVVSGVSSIASQAAVSLIDNNGDIGAVLHDLSSSQGIRATLAAMASASAGAAYTGSSGLVGVAVNAAAGCVAGELNGQGCRQVGIATGLIATLQAAGYYTRQNQIESSQLFGGVVDENGSLLTNTSGPSDGVNGDGIKIGGNRIDVGQLCGVAGICVDNPDVNGNPNWINPNDGRVHLQPGISLQSVIDSNPGLTPSPLGGLQGGLGSIGGVPYAAGSFLDRLIESFAGPHDFLNAVHYYDQLGNNLQNGASETWNTIDLLPAMPVGLATLATQYPDIWQAITNVNMSQHHGRR</sequence>